<evidence type="ECO:0000259" key="5">
    <source>
        <dbReference type="PROSITE" id="PS50600"/>
    </source>
</evidence>
<evidence type="ECO:0000256" key="1">
    <source>
        <dbReference type="ARBA" id="ARBA00005234"/>
    </source>
</evidence>
<accession>A0A8H5CM80</accession>
<evidence type="ECO:0000256" key="3">
    <source>
        <dbReference type="ARBA" id="ARBA00022801"/>
    </source>
</evidence>
<dbReference type="SUPFAM" id="SSF54001">
    <property type="entry name" value="Cysteine proteinases"/>
    <property type="match status" value="1"/>
</dbReference>
<protein>
    <recommendedName>
        <fullName evidence="5">Ubiquitin-like protease family profile domain-containing protein</fullName>
    </recommendedName>
</protein>
<comment type="similarity">
    <text evidence="1">Belongs to the peptidase C48 family.</text>
</comment>
<sequence>MTKLKPSVCATFILTVPTPHSLLGLFFLVFGHHHYIQAGYGTQVKFEKGPSRKLFPLRYQFSHNAFSQNPVSDLLSYFAKLSSANMIRKVYRTLVWDPGNAITERRYAEHGARFDLKSGISIVDVVTILMSEYSTSLSTRVNEIPSGQASHHGKPMTAIPCLMRGNGGVNTEVENLARSRLSGATNHWLVVSDFIFGFTTFPTMPERTRTTARRSHSLRILESFLQKTNHHCKVTECPPFGLTRTCRAVSILQLQHLVNDCQLLLPALNLSSLLAATKVEDTKEFIEQRFLASASAPEEVFYVHSEAHLKALRELSTKLSSASSIFTEFTVSLRRHEYLPSDGLVLKVFGNLQLLLEFANTKRTSLEQTVLKALDDYPEATEARLRKMMSEIRQVQDPFKGKVPHVTIANFSTLGVGRWVDDEIVNYFVTKWCHRSTVLGLSTFFASKNLFQGDSCSFAKSGTLTAEAERQALRWCINTMKNLDSDNWDSVFIPINENQLHWYSAYIDFRLKRIEIFDSLETTCITNRDKPLSLQKNMKLMLVLMWLAEVLGRLRGERVILKNNPETDWPNSYDCGIHCLWHLQHLLQFRQIKRGSTAELVGLAFTDNMVGKRARLAGELLKDCDLERFAFGLERRWSASQIYFPSSSSHLRQFNNTADAALVAATTSHNYATTSPQLTTIPNHSVNRLAVEPREDGNMDVDMDVDHGVDGNETDDSEGSIEVEVPDTGVDEESRKDAVFSEVLEIAAEIMLEHSDAFNFLPESAGLEATSVEMQEEDNNDATTGQTYRRMDRTLLEEDVESRTYKWHPTAGKTYGYKPDVHMRWKRLFSSSKMESRHDSYRPFSSRLDWELAQWVIQEKITHSSFDRFLQIPEVKEKLGLGYTNTRGMLDKVDQIPDRCGVWYTKELAFKDRPDEKFTVRHRNPVNAIKALWGDLSLSKHLVYKPTKLFRGSIQSDEERIFSEMWTAGFWNAAQQRIPEGGTIAPVIIASDKTQLTQFSGNKSAYPVYLTIGNIPKSLRRKPGTRACVLIAYLSIDKPTKSGLSKTALKLRNYELFHCSMATVLEPLKMAGNPEGGGVEMVGGDGAVRKVYPLLATYVADYPEQCLITCTKYGTCPKCRCKASELELSTPGEPRTQKWTTATIRSARKSLSGMGDRKIHTLTMADDVAGGVLKHLLSWVQEVVGVEELDKRVRILPMSFGVRHFGKGISALSQASGTEYKHIARILLACLVGKVNSKGLVAIRSLLSFIQLAQYPSHDQETIGYMKADFDIWHKNRYYDNYNTESFERLHIDFAKEGWRASNKRDHFPQMVQWLSRQEKVASFDFYQSWVDAESGKSQESNHGNENDGDGPDEHSTEADESSTFSKISALTACSHWASFQLTKSPNEPRKKLTHIVASHAAPTLISELKLFLNSLLPVDQQVDKASAIQSILPFTAMDVWHQCKFTPVKLLEDAERETLKAIPITRRNLMSRFDTVDNIGWRRGGINCC</sequence>
<dbReference type="GO" id="GO:0008234">
    <property type="term" value="F:cysteine-type peptidase activity"/>
    <property type="evidence" value="ECO:0007669"/>
    <property type="project" value="InterPro"/>
</dbReference>
<dbReference type="PROSITE" id="PS50600">
    <property type="entry name" value="ULP_PROTEASE"/>
    <property type="match status" value="1"/>
</dbReference>
<evidence type="ECO:0000313" key="7">
    <source>
        <dbReference type="Proteomes" id="UP000518752"/>
    </source>
</evidence>
<dbReference type="InterPro" id="IPR038765">
    <property type="entry name" value="Papain-like_cys_pep_sf"/>
</dbReference>
<evidence type="ECO:0000256" key="2">
    <source>
        <dbReference type="ARBA" id="ARBA00022670"/>
    </source>
</evidence>
<dbReference type="InterPro" id="IPR041078">
    <property type="entry name" value="Plavaka"/>
</dbReference>
<keyword evidence="2" id="KW-0645">Protease</keyword>
<dbReference type="Gene3D" id="3.40.395.10">
    <property type="entry name" value="Adenoviral Proteinase, Chain A"/>
    <property type="match status" value="1"/>
</dbReference>
<dbReference type="Pfam" id="PF02902">
    <property type="entry name" value="Peptidase_C48"/>
    <property type="match status" value="1"/>
</dbReference>
<keyword evidence="3" id="KW-0378">Hydrolase</keyword>
<gene>
    <name evidence="6" type="ORF">D9757_015152</name>
</gene>
<comment type="caution">
    <text evidence="6">The sequence shown here is derived from an EMBL/GenBank/DDBJ whole genome shotgun (WGS) entry which is preliminary data.</text>
</comment>
<dbReference type="InterPro" id="IPR003653">
    <property type="entry name" value="Peptidase_C48_C"/>
</dbReference>
<reference evidence="6 7" key="1">
    <citation type="journal article" date="2020" name="ISME J.">
        <title>Uncovering the hidden diversity of litter-decomposition mechanisms in mushroom-forming fungi.</title>
        <authorList>
            <person name="Floudas D."/>
            <person name="Bentzer J."/>
            <person name="Ahren D."/>
            <person name="Johansson T."/>
            <person name="Persson P."/>
            <person name="Tunlid A."/>
        </authorList>
    </citation>
    <scope>NUCLEOTIDE SEQUENCE [LARGE SCALE GENOMIC DNA]</scope>
    <source>
        <strain evidence="6 7">CBS 406.79</strain>
    </source>
</reference>
<feature type="region of interest" description="Disordered" evidence="4">
    <location>
        <begin position="1335"/>
        <end position="1362"/>
    </location>
</feature>
<proteinExistence type="inferred from homology"/>
<evidence type="ECO:0000313" key="6">
    <source>
        <dbReference type="EMBL" id="KAF5344058.1"/>
    </source>
</evidence>
<keyword evidence="7" id="KW-1185">Reference proteome</keyword>
<evidence type="ECO:0000256" key="4">
    <source>
        <dbReference type="SAM" id="MobiDB-lite"/>
    </source>
</evidence>
<dbReference type="GO" id="GO:0006508">
    <property type="term" value="P:proteolysis"/>
    <property type="evidence" value="ECO:0007669"/>
    <property type="project" value="UniProtKB-KW"/>
</dbReference>
<feature type="domain" description="Ubiquitin-like protease family profile" evidence="5">
    <location>
        <begin position="404"/>
        <end position="586"/>
    </location>
</feature>
<dbReference type="GO" id="GO:0019783">
    <property type="term" value="F:ubiquitin-like protein peptidase activity"/>
    <property type="evidence" value="ECO:0007669"/>
    <property type="project" value="UniProtKB-ARBA"/>
</dbReference>
<dbReference type="Pfam" id="PF18759">
    <property type="entry name" value="Plavaka"/>
    <property type="match status" value="1"/>
</dbReference>
<dbReference type="OrthoDB" id="3052212at2759"/>
<dbReference type="EMBL" id="JAACJN010000419">
    <property type="protein sequence ID" value="KAF5344058.1"/>
    <property type="molecule type" value="Genomic_DNA"/>
</dbReference>
<organism evidence="6 7">
    <name type="scientific">Collybiopsis confluens</name>
    <dbReference type="NCBI Taxonomy" id="2823264"/>
    <lineage>
        <taxon>Eukaryota</taxon>
        <taxon>Fungi</taxon>
        <taxon>Dikarya</taxon>
        <taxon>Basidiomycota</taxon>
        <taxon>Agaricomycotina</taxon>
        <taxon>Agaricomycetes</taxon>
        <taxon>Agaricomycetidae</taxon>
        <taxon>Agaricales</taxon>
        <taxon>Marasmiineae</taxon>
        <taxon>Omphalotaceae</taxon>
        <taxon>Collybiopsis</taxon>
    </lineage>
</organism>
<name>A0A8H5CM80_9AGAR</name>
<dbReference type="Proteomes" id="UP000518752">
    <property type="component" value="Unassembled WGS sequence"/>
</dbReference>